<organism evidence="2 3">
    <name type="scientific">Brassica cretica</name>
    <name type="common">Mustard</name>
    <dbReference type="NCBI Taxonomy" id="69181"/>
    <lineage>
        <taxon>Eukaryota</taxon>
        <taxon>Viridiplantae</taxon>
        <taxon>Streptophyta</taxon>
        <taxon>Embryophyta</taxon>
        <taxon>Tracheophyta</taxon>
        <taxon>Spermatophyta</taxon>
        <taxon>Magnoliopsida</taxon>
        <taxon>eudicotyledons</taxon>
        <taxon>Gunneridae</taxon>
        <taxon>Pentapetalae</taxon>
        <taxon>rosids</taxon>
        <taxon>malvids</taxon>
        <taxon>Brassicales</taxon>
        <taxon>Brassicaceae</taxon>
        <taxon>Brassiceae</taxon>
        <taxon>Brassica</taxon>
    </lineage>
</organism>
<accession>A0ABQ7D3A8</accession>
<dbReference type="Gene3D" id="1.10.579.10">
    <property type="entry name" value="DNA Cyclobutane Dipyrimidine Photolyase, subunit A, domain 3"/>
    <property type="match status" value="1"/>
</dbReference>
<protein>
    <recommendedName>
        <fullName evidence="4">Neprosin domain-containing protein</fullName>
    </recommendedName>
</protein>
<evidence type="ECO:0000256" key="1">
    <source>
        <dbReference type="SAM" id="MobiDB-lite"/>
    </source>
</evidence>
<dbReference type="SUPFAM" id="SSF48173">
    <property type="entry name" value="Cryptochrome/photolyase FAD-binding domain"/>
    <property type="match status" value="1"/>
</dbReference>
<evidence type="ECO:0000313" key="3">
    <source>
        <dbReference type="Proteomes" id="UP000266723"/>
    </source>
</evidence>
<sequence>MEKRISLLSQRSLQQSQELSRLRSTITTPALTRSFSSNFTSSSVRQQGDLVSLRFAFFWWEIDRTLGWLIINEATMAVLVGNPLYAHLVSYGRSSSCFLRWKIDTNVYSAMTTAKLLYLMTFKQTSVKSDLELSFNNFSDTSFVSVSAAQNYDPEGEYVAFWVQQLRRLPKEKRHWPGRLMYMDTVVPLKHGHGGGNAQASRVSKSRGGFRDNHSGRR</sequence>
<proteinExistence type="predicted"/>
<feature type="region of interest" description="Disordered" evidence="1">
    <location>
        <begin position="192"/>
        <end position="218"/>
    </location>
</feature>
<dbReference type="InterPro" id="IPR036134">
    <property type="entry name" value="Crypto/Photolyase_FAD-like_sf"/>
</dbReference>
<name>A0ABQ7D3A8_BRACR</name>
<gene>
    <name evidence="2" type="ORF">DY000_02018699</name>
</gene>
<evidence type="ECO:0000313" key="2">
    <source>
        <dbReference type="EMBL" id="KAF3566200.1"/>
    </source>
</evidence>
<feature type="compositionally biased region" description="Basic and acidic residues" evidence="1">
    <location>
        <begin position="209"/>
        <end position="218"/>
    </location>
</feature>
<dbReference type="Proteomes" id="UP000266723">
    <property type="component" value="Unassembled WGS sequence"/>
</dbReference>
<evidence type="ECO:0008006" key="4">
    <source>
        <dbReference type="Google" id="ProtNLM"/>
    </source>
</evidence>
<reference evidence="2 3" key="1">
    <citation type="journal article" date="2020" name="BMC Genomics">
        <title>Intraspecific diversification of the crop wild relative Brassica cretica Lam. using demographic model selection.</title>
        <authorList>
            <person name="Kioukis A."/>
            <person name="Michalopoulou V.A."/>
            <person name="Briers L."/>
            <person name="Pirintsos S."/>
            <person name="Studholme D.J."/>
            <person name="Pavlidis P."/>
            <person name="Sarris P.F."/>
        </authorList>
    </citation>
    <scope>NUCLEOTIDE SEQUENCE [LARGE SCALE GENOMIC DNA]</scope>
    <source>
        <strain evidence="3">cv. PFS-1207/04</strain>
    </source>
</reference>
<keyword evidence="3" id="KW-1185">Reference proteome</keyword>
<comment type="caution">
    <text evidence="2">The sequence shown here is derived from an EMBL/GenBank/DDBJ whole genome shotgun (WGS) entry which is preliminary data.</text>
</comment>
<dbReference type="EMBL" id="QGKV02000759">
    <property type="protein sequence ID" value="KAF3566200.1"/>
    <property type="molecule type" value="Genomic_DNA"/>
</dbReference>